<name>A0A672Y2Z7_9TELE</name>
<dbReference type="GO" id="GO:0061909">
    <property type="term" value="P:autophagosome-lysosome fusion"/>
    <property type="evidence" value="ECO:0007669"/>
    <property type="project" value="TreeGrafter"/>
</dbReference>
<dbReference type="GO" id="GO:0140358">
    <property type="term" value="F:P-type transmembrane transporter activity"/>
    <property type="evidence" value="ECO:0007669"/>
    <property type="project" value="InterPro"/>
</dbReference>
<dbReference type="InterPro" id="IPR023298">
    <property type="entry name" value="ATPase_P-typ_TM_dom_sf"/>
</dbReference>
<accession>A0A672Y2Z7</accession>
<evidence type="ECO:0000313" key="12">
    <source>
        <dbReference type="Proteomes" id="UP000472271"/>
    </source>
</evidence>
<evidence type="ECO:0000256" key="5">
    <source>
        <dbReference type="ARBA" id="ARBA00022842"/>
    </source>
</evidence>
<dbReference type="GO" id="GO:0031902">
    <property type="term" value="C:late endosome membrane"/>
    <property type="evidence" value="ECO:0007669"/>
    <property type="project" value="TreeGrafter"/>
</dbReference>
<dbReference type="InParanoid" id="A0A672Y2Z7"/>
<dbReference type="PANTHER" id="PTHR45630:SF2">
    <property type="entry name" value="POLYAMINE-TRANSPORTING ATPASE 13A2"/>
    <property type="match status" value="1"/>
</dbReference>
<reference evidence="11" key="1">
    <citation type="submission" date="2019-06" db="EMBL/GenBank/DDBJ databases">
        <authorList>
            <consortium name="Wellcome Sanger Institute Data Sharing"/>
        </authorList>
    </citation>
    <scope>NUCLEOTIDE SEQUENCE [LARGE SCALE GENOMIC DNA]</scope>
</reference>
<organism evidence="11 12">
    <name type="scientific">Sphaeramia orbicularis</name>
    <name type="common">orbiculate cardinalfish</name>
    <dbReference type="NCBI Taxonomy" id="375764"/>
    <lineage>
        <taxon>Eukaryota</taxon>
        <taxon>Metazoa</taxon>
        <taxon>Chordata</taxon>
        <taxon>Craniata</taxon>
        <taxon>Vertebrata</taxon>
        <taxon>Euteleostomi</taxon>
        <taxon>Actinopterygii</taxon>
        <taxon>Neopterygii</taxon>
        <taxon>Teleostei</taxon>
        <taxon>Neoteleostei</taxon>
        <taxon>Acanthomorphata</taxon>
        <taxon>Gobiaria</taxon>
        <taxon>Kurtiformes</taxon>
        <taxon>Apogonoidei</taxon>
        <taxon>Apogonidae</taxon>
        <taxon>Apogoninae</taxon>
        <taxon>Sphaeramia</taxon>
    </lineage>
</organism>
<evidence type="ECO:0000256" key="7">
    <source>
        <dbReference type="SAM" id="Phobius"/>
    </source>
</evidence>
<keyword evidence="2" id="KW-0479">Metal-binding</keyword>
<evidence type="ECO:0000256" key="1">
    <source>
        <dbReference type="ARBA" id="ARBA00004141"/>
    </source>
</evidence>
<evidence type="ECO:0000256" key="4">
    <source>
        <dbReference type="ARBA" id="ARBA00022840"/>
    </source>
</evidence>
<sequence>MAPLSLGLLLLVFHWRPRLSILLRCCSCPLALADILLIRDSFGEQHVVEVLTEEMDEGRSDTDSHHSNVFQKTLLRYYLYEGLRYVWLDRKGAYCPVSVLSEDWTCKDLHGFQRGLSLEEQVLRRRIYGPNLIDVPVKSYMRLLFEEVLNPFYVFQVCSIILWTIDNYYYYASCILIISILSISISLHEIRKVRL</sequence>
<keyword evidence="7" id="KW-0812">Transmembrane</keyword>
<dbReference type="InterPro" id="IPR006544">
    <property type="entry name" value="P-type_TPase_V"/>
</dbReference>
<dbReference type="Pfam" id="PF00690">
    <property type="entry name" value="Cation_ATPase_N"/>
    <property type="match status" value="1"/>
</dbReference>
<keyword evidence="8" id="KW-0732">Signal</keyword>
<keyword evidence="7" id="KW-1133">Transmembrane helix</keyword>
<dbReference type="GO" id="GO:0010821">
    <property type="term" value="P:regulation of mitochondrion organization"/>
    <property type="evidence" value="ECO:0007669"/>
    <property type="project" value="TreeGrafter"/>
</dbReference>
<feature type="chain" id="PRO_5025587911" evidence="8">
    <location>
        <begin position="21"/>
        <end position="195"/>
    </location>
</feature>
<dbReference type="GO" id="GO:0005524">
    <property type="term" value="F:ATP binding"/>
    <property type="evidence" value="ECO:0007669"/>
    <property type="project" value="UniProtKB-KW"/>
</dbReference>
<feature type="domain" description="Cation-transporting P-type ATPase N-terminal" evidence="9">
    <location>
        <begin position="105"/>
        <end position="162"/>
    </location>
</feature>
<evidence type="ECO:0000259" key="10">
    <source>
        <dbReference type="Pfam" id="PF12409"/>
    </source>
</evidence>
<proteinExistence type="predicted"/>
<keyword evidence="3" id="KW-0547">Nucleotide-binding</keyword>
<keyword evidence="12" id="KW-1185">Reference proteome</keyword>
<dbReference type="SUPFAM" id="SSF81665">
    <property type="entry name" value="Calcium ATPase, transmembrane domain M"/>
    <property type="match status" value="1"/>
</dbReference>
<keyword evidence="4" id="KW-0067">ATP-binding</keyword>
<comment type="subcellular location">
    <subcellularLocation>
        <location evidence="1">Membrane</location>
        <topology evidence="1">Multi-pass membrane protein</topology>
    </subcellularLocation>
</comment>
<reference evidence="11" key="3">
    <citation type="submission" date="2025-09" db="UniProtKB">
        <authorList>
            <consortium name="Ensembl"/>
        </authorList>
    </citation>
    <scope>IDENTIFICATION</scope>
</reference>
<feature type="transmembrane region" description="Helical" evidence="7">
    <location>
        <begin position="168"/>
        <end position="187"/>
    </location>
</feature>
<dbReference type="GO" id="GO:0015203">
    <property type="term" value="F:polyamine transmembrane transporter activity"/>
    <property type="evidence" value="ECO:0007669"/>
    <property type="project" value="TreeGrafter"/>
</dbReference>
<dbReference type="GO" id="GO:0006874">
    <property type="term" value="P:intracellular calcium ion homeostasis"/>
    <property type="evidence" value="ECO:0007669"/>
    <property type="project" value="TreeGrafter"/>
</dbReference>
<evidence type="ECO:0000256" key="2">
    <source>
        <dbReference type="ARBA" id="ARBA00022723"/>
    </source>
</evidence>
<evidence type="ECO:0000313" key="11">
    <source>
        <dbReference type="Ensembl" id="ENSSORP00005000502.1"/>
    </source>
</evidence>
<keyword evidence="7" id="KW-0472">Membrane</keyword>
<dbReference type="InterPro" id="IPR047819">
    <property type="entry name" value="P5A-ATPase_N"/>
</dbReference>
<dbReference type="InterPro" id="IPR004014">
    <property type="entry name" value="ATPase_P-typ_cation-transptr_N"/>
</dbReference>
<keyword evidence="5" id="KW-0460">Magnesium</keyword>
<feature type="domain" description="P5B-type ATPase N-terminal" evidence="10">
    <location>
        <begin position="4"/>
        <end position="87"/>
    </location>
</feature>
<dbReference type="GO" id="GO:0046872">
    <property type="term" value="F:metal ion binding"/>
    <property type="evidence" value="ECO:0007669"/>
    <property type="project" value="UniProtKB-KW"/>
</dbReference>
<dbReference type="Pfam" id="PF12409">
    <property type="entry name" value="P5-ATPase"/>
    <property type="match status" value="1"/>
</dbReference>
<reference evidence="11" key="2">
    <citation type="submission" date="2025-08" db="UniProtKB">
        <authorList>
            <consortium name="Ensembl"/>
        </authorList>
    </citation>
    <scope>IDENTIFICATION</scope>
</reference>
<dbReference type="GO" id="GO:0019829">
    <property type="term" value="F:ATPase-coupled monoatomic cation transmembrane transporter activity"/>
    <property type="evidence" value="ECO:0007669"/>
    <property type="project" value="TreeGrafter"/>
</dbReference>
<evidence type="ECO:0000259" key="9">
    <source>
        <dbReference type="Pfam" id="PF00690"/>
    </source>
</evidence>
<evidence type="ECO:0000256" key="6">
    <source>
        <dbReference type="ARBA" id="ARBA00022967"/>
    </source>
</evidence>
<dbReference type="GO" id="GO:0016243">
    <property type="term" value="P:regulation of autophagosome size"/>
    <property type="evidence" value="ECO:0007669"/>
    <property type="project" value="TreeGrafter"/>
</dbReference>
<dbReference type="AlphaFoldDB" id="A0A672Y2Z7"/>
<dbReference type="PANTHER" id="PTHR45630">
    <property type="entry name" value="CATION-TRANSPORTING ATPASE-RELATED"/>
    <property type="match status" value="1"/>
</dbReference>
<dbReference type="Proteomes" id="UP000472271">
    <property type="component" value="Chromosome 7"/>
</dbReference>
<feature type="signal peptide" evidence="8">
    <location>
        <begin position="1"/>
        <end position="20"/>
    </location>
</feature>
<keyword evidence="6" id="KW-1278">Translocase</keyword>
<evidence type="ECO:0000256" key="8">
    <source>
        <dbReference type="SAM" id="SignalP"/>
    </source>
</evidence>
<dbReference type="Ensembl" id="ENSSORT00005000527.1">
    <property type="protein sequence ID" value="ENSSORP00005000502.1"/>
    <property type="gene ID" value="ENSSORG00005000333.1"/>
</dbReference>
<evidence type="ECO:0000256" key="3">
    <source>
        <dbReference type="ARBA" id="ARBA00022741"/>
    </source>
</evidence>
<protein>
    <submittedName>
        <fullName evidence="11">Uncharacterized protein</fullName>
    </submittedName>
</protein>